<dbReference type="Pfam" id="PF01370">
    <property type="entry name" value="Epimerase"/>
    <property type="match status" value="1"/>
</dbReference>
<proteinExistence type="predicted"/>
<sequence length="734" mass="80877">MTQALTKSNTPLRVGLIGAGYIAQWHALAVKQTRGAELVAIADVSESRAKAAAHEFGIPKYYGSVEALLEAANNDATKIDLVHVLVPPDFHASVTRQCMAAGLDVFLEKPMATSSQACRSLIEEASQYKIQLGINHNFLFSRVYQELRDCVSDGKIGQLDAIDISWNKPLPQLWCGPYSIWMLREPSNLLLELGPHVVSPILDLAEYPNHITGVATHPTKMPTGKLAMRNWALSMTAGRVAVQARLSLGSGISEFQIHVRGTHGSAVADIEENTFTLNRATKYSVDFDRFHRLKSTSKQIKRQARSGLMSYIGSKVGLSKHGNPYGESIANAVEAFYRSLKSDSLPQRLSGDMGQMAIRLCEELGSTVLASAAYQAAISDIPKPFVPTVSGDDVQQESPNRSQPSLVFGGTGFIGQALVRALINRGRPIRAFVRRPSDVPEALRHPLVELFRGDMTNTDDVARAMQEVDGVFHLARGMGKTWPDYEAMDVFPTKQIAEQCIKQSAGRLVYTSSIDSYYAGGKAGKITEQTKLDPKIERRNLYAKSKSVLEAELRDIHATQGLDLVITRPGIVIGRGGSPFHWGIGMWTGESFCQVWGDGENKLPLVLVDDVANGLILAMDHPDASGESFNFIDAPVLSGREYLQELQRAAGVSIDVRPTNIWHFYITDMAKWVVKTMVQHPDRRMPSYHDWESRTQKAIFDCEKTKTMLGWKPTSDRAEIIRQGIDEAASIAMA</sequence>
<dbReference type="Gene3D" id="3.40.50.720">
    <property type="entry name" value="NAD(P)-binding Rossmann-like Domain"/>
    <property type="match status" value="2"/>
</dbReference>
<dbReference type="EMBL" id="SJPJ01000001">
    <property type="protein sequence ID" value="TWT81933.1"/>
    <property type="molecule type" value="Genomic_DNA"/>
</dbReference>
<feature type="domain" description="Gfo/Idh/MocA-like oxidoreductase N-terminal" evidence="3">
    <location>
        <begin position="12"/>
        <end position="136"/>
    </location>
</feature>
<accession>A0A5C5Z5T0</accession>
<dbReference type="SUPFAM" id="SSF51735">
    <property type="entry name" value="NAD(P)-binding Rossmann-fold domains"/>
    <property type="match status" value="2"/>
</dbReference>
<evidence type="ECO:0000256" key="1">
    <source>
        <dbReference type="ARBA" id="ARBA00023002"/>
    </source>
</evidence>
<evidence type="ECO:0000259" key="2">
    <source>
        <dbReference type="Pfam" id="PF01370"/>
    </source>
</evidence>
<name>A0A5C5Z5T0_9BACT</name>
<reference evidence="4 5" key="1">
    <citation type="submission" date="2019-02" db="EMBL/GenBank/DDBJ databases">
        <title>Deep-cultivation of Planctomycetes and their phenomic and genomic characterization uncovers novel biology.</title>
        <authorList>
            <person name="Wiegand S."/>
            <person name="Jogler M."/>
            <person name="Boedeker C."/>
            <person name="Pinto D."/>
            <person name="Vollmers J."/>
            <person name="Rivas-Marin E."/>
            <person name="Kohn T."/>
            <person name="Peeters S.H."/>
            <person name="Heuer A."/>
            <person name="Rast P."/>
            <person name="Oberbeckmann S."/>
            <person name="Bunk B."/>
            <person name="Jeske O."/>
            <person name="Meyerdierks A."/>
            <person name="Storesund J.E."/>
            <person name="Kallscheuer N."/>
            <person name="Luecker S."/>
            <person name="Lage O.M."/>
            <person name="Pohl T."/>
            <person name="Merkel B.J."/>
            <person name="Hornburger P."/>
            <person name="Mueller R.-W."/>
            <person name="Bruemmer F."/>
            <person name="Labrenz M."/>
            <person name="Spormann A.M."/>
            <person name="Op Den Camp H."/>
            <person name="Overmann J."/>
            <person name="Amann R."/>
            <person name="Jetten M.S.M."/>
            <person name="Mascher T."/>
            <person name="Medema M.H."/>
            <person name="Devos D.P."/>
            <person name="Kaster A.-K."/>
            <person name="Ovreas L."/>
            <person name="Rohde M."/>
            <person name="Galperin M.Y."/>
            <person name="Jogler C."/>
        </authorList>
    </citation>
    <scope>NUCLEOTIDE SEQUENCE [LARGE SCALE GENOMIC DNA]</scope>
    <source>
        <strain evidence="4 5">CA13</strain>
    </source>
</reference>
<dbReference type="InterPro" id="IPR000683">
    <property type="entry name" value="Gfo/Idh/MocA-like_OxRdtase_N"/>
</dbReference>
<dbReference type="PANTHER" id="PTHR43818:SF11">
    <property type="entry name" value="BCDNA.GH03377"/>
    <property type="match status" value="1"/>
</dbReference>
<evidence type="ECO:0000313" key="4">
    <source>
        <dbReference type="EMBL" id="TWT81933.1"/>
    </source>
</evidence>
<comment type="caution">
    <text evidence="4">The sequence shown here is derived from an EMBL/GenBank/DDBJ whole genome shotgun (WGS) entry which is preliminary data.</text>
</comment>
<dbReference type="InterPro" id="IPR050463">
    <property type="entry name" value="Gfo/Idh/MocA_oxidrdct_glycsds"/>
</dbReference>
<dbReference type="GO" id="GO:0016491">
    <property type="term" value="F:oxidoreductase activity"/>
    <property type="evidence" value="ECO:0007669"/>
    <property type="project" value="UniProtKB-KW"/>
</dbReference>
<evidence type="ECO:0000313" key="5">
    <source>
        <dbReference type="Proteomes" id="UP000315010"/>
    </source>
</evidence>
<evidence type="ECO:0000259" key="3">
    <source>
        <dbReference type="Pfam" id="PF01408"/>
    </source>
</evidence>
<feature type="domain" description="NAD-dependent epimerase/dehydratase" evidence="2">
    <location>
        <begin position="406"/>
        <end position="630"/>
    </location>
</feature>
<protein>
    <submittedName>
        <fullName evidence="4">3 beta-hydroxysteroid dehydrogenase/Delta 5--&gt;4-isomerase</fullName>
    </submittedName>
</protein>
<keyword evidence="1" id="KW-0560">Oxidoreductase</keyword>
<dbReference type="InterPro" id="IPR001509">
    <property type="entry name" value="Epimerase_deHydtase"/>
</dbReference>
<dbReference type="GO" id="GO:0016853">
    <property type="term" value="F:isomerase activity"/>
    <property type="evidence" value="ECO:0007669"/>
    <property type="project" value="UniProtKB-KW"/>
</dbReference>
<gene>
    <name evidence="4" type="ORF">CA13_33880</name>
</gene>
<dbReference type="Pfam" id="PF01408">
    <property type="entry name" value="GFO_IDH_MocA"/>
    <property type="match status" value="1"/>
</dbReference>
<dbReference type="Gene3D" id="3.30.360.10">
    <property type="entry name" value="Dihydrodipicolinate Reductase, domain 2"/>
    <property type="match status" value="1"/>
</dbReference>
<keyword evidence="5" id="KW-1185">Reference proteome</keyword>
<dbReference type="AlphaFoldDB" id="A0A5C5Z5T0"/>
<dbReference type="SUPFAM" id="SSF55347">
    <property type="entry name" value="Glyceraldehyde-3-phosphate dehydrogenase-like, C-terminal domain"/>
    <property type="match status" value="1"/>
</dbReference>
<dbReference type="Proteomes" id="UP000315010">
    <property type="component" value="Unassembled WGS sequence"/>
</dbReference>
<keyword evidence="4" id="KW-0413">Isomerase</keyword>
<dbReference type="OrthoDB" id="9811425at2"/>
<dbReference type="RefSeq" id="WP_146398132.1">
    <property type="nucleotide sequence ID" value="NZ_SJPJ01000001.1"/>
</dbReference>
<organism evidence="4 5">
    <name type="scientific">Novipirellula herctigrandis</name>
    <dbReference type="NCBI Taxonomy" id="2527986"/>
    <lineage>
        <taxon>Bacteria</taxon>
        <taxon>Pseudomonadati</taxon>
        <taxon>Planctomycetota</taxon>
        <taxon>Planctomycetia</taxon>
        <taxon>Pirellulales</taxon>
        <taxon>Pirellulaceae</taxon>
        <taxon>Novipirellula</taxon>
    </lineage>
</organism>
<dbReference type="InterPro" id="IPR036291">
    <property type="entry name" value="NAD(P)-bd_dom_sf"/>
</dbReference>
<dbReference type="GO" id="GO:0000166">
    <property type="term" value="F:nucleotide binding"/>
    <property type="evidence" value="ECO:0007669"/>
    <property type="project" value="InterPro"/>
</dbReference>
<dbReference type="PANTHER" id="PTHR43818">
    <property type="entry name" value="BCDNA.GH03377"/>
    <property type="match status" value="1"/>
</dbReference>